<feature type="domain" description="TF-B3" evidence="6">
    <location>
        <begin position="357"/>
        <end position="434"/>
    </location>
</feature>
<evidence type="ECO:0000256" key="5">
    <source>
        <dbReference type="ARBA" id="ARBA00023242"/>
    </source>
</evidence>
<keyword evidence="4" id="KW-0804">Transcription</keyword>
<dbReference type="Proteomes" id="UP000237347">
    <property type="component" value="Unassembled WGS sequence"/>
</dbReference>
<evidence type="ECO:0000259" key="6">
    <source>
        <dbReference type="PROSITE" id="PS50863"/>
    </source>
</evidence>
<dbReference type="Pfam" id="PF02362">
    <property type="entry name" value="B3"/>
    <property type="match status" value="3"/>
</dbReference>
<dbReference type="InterPro" id="IPR003340">
    <property type="entry name" value="B3_DNA-bd"/>
</dbReference>
<evidence type="ECO:0000313" key="7">
    <source>
        <dbReference type="EMBL" id="KAK7846123.1"/>
    </source>
</evidence>
<dbReference type="PANTHER" id="PTHR31391">
    <property type="entry name" value="B3 DOMAIN-CONTAINING PROTEIN OS11G0197600-RELATED"/>
    <property type="match status" value="1"/>
</dbReference>
<evidence type="ECO:0000256" key="4">
    <source>
        <dbReference type="ARBA" id="ARBA00023163"/>
    </source>
</evidence>
<feature type="domain" description="TF-B3" evidence="6">
    <location>
        <begin position="1"/>
        <end position="78"/>
    </location>
</feature>
<organism evidence="7 8">
    <name type="scientific">Quercus suber</name>
    <name type="common">Cork oak</name>
    <dbReference type="NCBI Taxonomy" id="58331"/>
    <lineage>
        <taxon>Eukaryota</taxon>
        <taxon>Viridiplantae</taxon>
        <taxon>Streptophyta</taxon>
        <taxon>Embryophyta</taxon>
        <taxon>Tracheophyta</taxon>
        <taxon>Spermatophyta</taxon>
        <taxon>Magnoliopsida</taxon>
        <taxon>eudicotyledons</taxon>
        <taxon>Gunneridae</taxon>
        <taxon>Pentapetalae</taxon>
        <taxon>rosids</taxon>
        <taxon>fabids</taxon>
        <taxon>Fagales</taxon>
        <taxon>Fagaceae</taxon>
        <taxon>Quercus</taxon>
    </lineage>
</organism>
<dbReference type="CDD" id="cd10017">
    <property type="entry name" value="B3_DNA"/>
    <property type="match status" value="3"/>
</dbReference>
<dbReference type="Gene3D" id="2.40.330.10">
    <property type="entry name" value="DNA-binding pseudobarrel domain"/>
    <property type="match status" value="3"/>
</dbReference>
<dbReference type="SUPFAM" id="SSF101936">
    <property type="entry name" value="DNA-binding pseudobarrel domain"/>
    <property type="match status" value="3"/>
</dbReference>
<keyword evidence="3" id="KW-0238">DNA-binding</keyword>
<proteinExistence type="predicted"/>
<dbReference type="SMART" id="SM01019">
    <property type="entry name" value="B3"/>
    <property type="match status" value="3"/>
</dbReference>
<evidence type="ECO:0000256" key="2">
    <source>
        <dbReference type="ARBA" id="ARBA00023015"/>
    </source>
</evidence>
<dbReference type="InterPro" id="IPR015300">
    <property type="entry name" value="DNA-bd_pseudobarrel_sf"/>
</dbReference>
<evidence type="ECO:0000256" key="1">
    <source>
        <dbReference type="ARBA" id="ARBA00004123"/>
    </source>
</evidence>
<dbReference type="PROSITE" id="PS50863">
    <property type="entry name" value="B3"/>
    <property type="match status" value="3"/>
</dbReference>
<gene>
    <name evidence="7" type="ORF">CFP56_008325</name>
</gene>
<feature type="non-terminal residue" evidence="7">
    <location>
        <position position="1"/>
    </location>
</feature>
<dbReference type="GO" id="GO:0003677">
    <property type="term" value="F:DNA binding"/>
    <property type="evidence" value="ECO:0007669"/>
    <property type="project" value="UniProtKB-KW"/>
</dbReference>
<evidence type="ECO:0000313" key="8">
    <source>
        <dbReference type="Proteomes" id="UP000237347"/>
    </source>
</evidence>
<keyword evidence="5" id="KW-0539">Nucleus</keyword>
<dbReference type="GO" id="GO:0005634">
    <property type="term" value="C:nucleus"/>
    <property type="evidence" value="ECO:0007669"/>
    <property type="project" value="UniProtKB-SubCell"/>
</dbReference>
<comment type="subcellular location">
    <subcellularLocation>
        <location evidence="1">Nucleus</location>
    </subcellularLocation>
</comment>
<feature type="domain" description="TF-B3" evidence="6">
    <location>
        <begin position="213"/>
        <end position="312"/>
    </location>
</feature>
<dbReference type="AlphaFoldDB" id="A0AAW0L367"/>
<evidence type="ECO:0000256" key="3">
    <source>
        <dbReference type="ARBA" id="ARBA00023125"/>
    </source>
</evidence>
<keyword evidence="2" id="KW-0805">Transcription regulation</keyword>
<comment type="caution">
    <text evidence="7">The sequence shown here is derived from an EMBL/GenBank/DDBJ whole genome shotgun (WGS) entry which is preliminary data.</text>
</comment>
<protein>
    <submittedName>
        <fullName evidence="7">B3 domain-containing protein</fullName>
    </submittedName>
</protein>
<sequence length="435" mass="49481">SIPQAFIKHFNGTIPKRAILKDQTGKFWHVGLEQTNRRLCFKNGWQCFASDHSLEFGDFLIFKFSRSSLFEVKIFSKTGCKKEEAAPIGKPIPFVNLEEDSETELTCSRPTRIGKRKRSEVGLKKIEAGGSSEASRHKLKRTAGTNLGKTPHFDRMYYVLVLSVKFYRRQIGVTVDTIWLKAKVPGETQNLTANGGSRALETASALKSGNPSFMVIMQTSYVFGICNLHIPHTFAKKYLEEKCLDVFLRFPEWITWPVKYIFRTVGRHLIAELTSGWRAFSRDNKLEVCDVCIFEFIKGIDVSFIVNIFRVAEDANCSLSPGKPKQLIREDCTSSRAYLALEAARKVISENPLIKNVPSGFIKKYIRTTRTVMLQVANRSWPVKLLVYPRTSYKLSAGWSAFMKENTLKEGDVCVFELIKRDDVVFKVNISRGLN</sequence>
<dbReference type="PANTHER" id="PTHR31391:SF4">
    <property type="entry name" value="B3 DOMAIN-CONTAINING PROTEIN OS03G0184500"/>
    <property type="match status" value="1"/>
</dbReference>
<name>A0AAW0L367_QUESU</name>
<dbReference type="EMBL" id="PKMF04000160">
    <property type="protein sequence ID" value="KAK7846123.1"/>
    <property type="molecule type" value="Genomic_DNA"/>
</dbReference>
<accession>A0AAW0L367</accession>
<reference evidence="7 8" key="1">
    <citation type="journal article" date="2018" name="Sci. Data">
        <title>The draft genome sequence of cork oak.</title>
        <authorList>
            <person name="Ramos A.M."/>
            <person name="Usie A."/>
            <person name="Barbosa P."/>
            <person name="Barros P.M."/>
            <person name="Capote T."/>
            <person name="Chaves I."/>
            <person name="Simoes F."/>
            <person name="Abreu I."/>
            <person name="Carrasquinho I."/>
            <person name="Faro C."/>
            <person name="Guimaraes J.B."/>
            <person name="Mendonca D."/>
            <person name="Nobrega F."/>
            <person name="Rodrigues L."/>
            <person name="Saibo N.J.M."/>
            <person name="Varela M.C."/>
            <person name="Egas C."/>
            <person name="Matos J."/>
            <person name="Miguel C.M."/>
            <person name="Oliveira M.M."/>
            <person name="Ricardo C.P."/>
            <person name="Goncalves S."/>
        </authorList>
    </citation>
    <scope>NUCLEOTIDE SEQUENCE [LARGE SCALE GENOMIC DNA]</scope>
    <source>
        <strain evidence="8">cv. HL8</strain>
    </source>
</reference>
<dbReference type="InterPro" id="IPR044837">
    <property type="entry name" value="REM16-like"/>
</dbReference>
<keyword evidence="8" id="KW-1185">Reference proteome</keyword>